<sequence length="221" mass="24746">MPLKFLEREREAALPGASQSLDLAPLRGDGRDERRQGFDELLCRSEIEVQNVAADANRLDLADLAGRRIGVGGDVLRHPLDTSRPLHVEKCRVSEPDLREGFPLGFVSRPCRTKLRSFRFVACGECAEAIQLALVASLSLVQAIPLFLSGAEPPLEILHVVLQSFDLRILLRRCDGERSGLLREEPQNLVQAHGPFSLVSIGKRRYRMGPFYLIRMTWHGN</sequence>
<accession>A0A6J5RGZ6</accession>
<dbReference type="EMBL" id="LR797252">
    <property type="protein sequence ID" value="CAB4196623.1"/>
    <property type="molecule type" value="Genomic_DNA"/>
</dbReference>
<name>A0A6J5RGZ6_9CAUD</name>
<protein>
    <submittedName>
        <fullName evidence="1">Uncharacterized protein</fullName>
    </submittedName>
</protein>
<reference evidence="1" key="1">
    <citation type="submission" date="2020-05" db="EMBL/GenBank/DDBJ databases">
        <authorList>
            <person name="Chiriac C."/>
            <person name="Salcher M."/>
            <person name="Ghai R."/>
            <person name="Kavagutti S V."/>
        </authorList>
    </citation>
    <scope>NUCLEOTIDE SEQUENCE</scope>
</reference>
<gene>
    <name evidence="1" type="ORF">UFOVP1290_143</name>
</gene>
<organism evidence="1">
    <name type="scientific">uncultured Caudovirales phage</name>
    <dbReference type="NCBI Taxonomy" id="2100421"/>
    <lineage>
        <taxon>Viruses</taxon>
        <taxon>Duplodnaviria</taxon>
        <taxon>Heunggongvirae</taxon>
        <taxon>Uroviricota</taxon>
        <taxon>Caudoviricetes</taxon>
        <taxon>Peduoviridae</taxon>
        <taxon>Maltschvirus</taxon>
        <taxon>Maltschvirus maltsch</taxon>
    </lineage>
</organism>
<evidence type="ECO:0000313" key="1">
    <source>
        <dbReference type="EMBL" id="CAB4196623.1"/>
    </source>
</evidence>
<proteinExistence type="predicted"/>